<accession>A0A6A3B269</accession>
<dbReference type="EMBL" id="VEPZ02000937">
    <property type="protein sequence ID" value="KAE8709179.1"/>
    <property type="molecule type" value="Genomic_DNA"/>
</dbReference>
<feature type="domain" description="AP2/ERF" evidence="9">
    <location>
        <begin position="41"/>
        <end position="98"/>
    </location>
</feature>
<dbReference type="SUPFAM" id="SSF54171">
    <property type="entry name" value="DNA-binding domain"/>
    <property type="match status" value="1"/>
</dbReference>
<protein>
    <submittedName>
        <fullName evidence="10">Dehydration-responsive element-binding protein 3</fullName>
    </submittedName>
</protein>
<evidence type="ECO:0000256" key="7">
    <source>
        <dbReference type="ARBA" id="ARBA00024343"/>
    </source>
</evidence>
<dbReference type="GO" id="GO:0003677">
    <property type="term" value="F:DNA binding"/>
    <property type="evidence" value="ECO:0007669"/>
    <property type="project" value="UniProtKB-KW"/>
</dbReference>
<sequence length="181" mass="20231">MTQTSLCLSSSNVESCSSHNHNNTKGKRSSTRRDSSSKHPVYRGVRMRSWGKWVSEIREPRKKSRIWLGTFATPEMAARAHDVAALTIKGHSAILNFPELVDLLPRPVSLMPRDIQVAAAEAASMVNFNTCSESNGSEEAEELSEIVRLPNIEGNFESQSEFILVDSVDGWVYPPQDEIWI</sequence>
<dbReference type="PRINTS" id="PR00367">
    <property type="entry name" value="ETHRSPELEMNT"/>
</dbReference>
<evidence type="ECO:0000256" key="2">
    <source>
        <dbReference type="ARBA" id="ARBA00023015"/>
    </source>
</evidence>
<keyword evidence="2" id="KW-0805">Transcription regulation</keyword>
<evidence type="ECO:0000313" key="10">
    <source>
        <dbReference type="EMBL" id="KAE8709179.1"/>
    </source>
</evidence>
<dbReference type="CDD" id="cd00018">
    <property type="entry name" value="AP2"/>
    <property type="match status" value="1"/>
</dbReference>
<organism evidence="10 11">
    <name type="scientific">Hibiscus syriacus</name>
    <name type="common">Rose of Sharon</name>
    <dbReference type="NCBI Taxonomy" id="106335"/>
    <lineage>
        <taxon>Eukaryota</taxon>
        <taxon>Viridiplantae</taxon>
        <taxon>Streptophyta</taxon>
        <taxon>Embryophyta</taxon>
        <taxon>Tracheophyta</taxon>
        <taxon>Spermatophyta</taxon>
        <taxon>Magnoliopsida</taxon>
        <taxon>eudicotyledons</taxon>
        <taxon>Gunneridae</taxon>
        <taxon>Pentapetalae</taxon>
        <taxon>rosids</taxon>
        <taxon>malvids</taxon>
        <taxon>Malvales</taxon>
        <taxon>Malvaceae</taxon>
        <taxon>Malvoideae</taxon>
        <taxon>Hibiscus</taxon>
    </lineage>
</organism>
<dbReference type="Gene3D" id="3.30.730.10">
    <property type="entry name" value="AP2/ERF domain"/>
    <property type="match status" value="1"/>
</dbReference>
<dbReference type="InterPro" id="IPR051032">
    <property type="entry name" value="AP2/ERF_TF_ERF_subfamily"/>
</dbReference>
<dbReference type="GO" id="GO:0003700">
    <property type="term" value="F:DNA-binding transcription factor activity"/>
    <property type="evidence" value="ECO:0007669"/>
    <property type="project" value="InterPro"/>
</dbReference>
<evidence type="ECO:0000259" key="9">
    <source>
        <dbReference type="PROSITE" id="PS51032"/>
    </source>
</evidence>
<keyword evidence="4" id="KW-0010">Activator</keyword>
<comment type="subcellular location">
    <subcellularLocation>
        <location evidence="1">Nucleus</location>
    </subcellularLocation>
</comment>
<feature type="compositionally biased region" description="Low complexity" evidence="8">
    <location>
        <begin position="1"/>
        <end position="21"/>
    </location>
</feature>
<dbReference type="Pfam" id="PF00847">
    <property type="entry name" value="AP2"/>
    <property type="match status" value="1"/>
</dbReference>
<keyword evidence="6" id="KW-0539">Nucleus</keyword>
<reference evidence="10" key="1">
    <citation type="submission" date="2019-09" db="EMBL/GenBank/DDBJ databases">
        <title>Draft genome information of white flower Hibiscus syriacus.</title>
        <authorList>
            <person name="Kim Y.-M."/>
        </authorList>
    </citation>
    <scope>NUCLEOTIDE SEQUENCE [LARGE SCALE GENOMIC DNA]</scope>
    <source>
        <strain evidence="10">YM2019G1</strain>
    </source>
</reference>
<evidence type="ECO:0000313" key="11">
    <source>
        <dbReference type="Proteomes" id="UP000436088"/>
    </source>
</evidence>
<keyword evidence="5" id="KW-0804">Transcription</keyword>
<evidence type="ECO:0000256" key="1">
    <source>
        <dbReference type="ARBA" id="ARBA00004123"/>
    </source>
</evidence>
<dbReference type="FunFam" id="3.30.730.10:FF:000001">
    <property type="entry name" value="Ethylene-responsive transcription factor 2"/>
    <property type="match status" value="1"/>
</dbReference>
<keyword evidence="11" id="KW-1185">Reference proteome</keyword>
<dbReference type="InterPro" id="IPR001471">
    <property type="entry name" value="AP2/ERF_dom"/>
</dbReference>
<dbReference type="OrthoDB" id="1932364at2759"/>
<dbReference type="InterPro" id="IPR016177">
    <property type="entry name" value="DNA-bd_dom_sf"/>
</dbReference>
<dbReference type="GO" id="GO:0005634">
    <property type="term" value="C:nucleus"/>
    <property type="evidence" value="ECO:0007669"/>
    <property type="project" value="UniProtKB-SubCell"/>
</dbReference>
<keyword evidence="3" id="KW-0238">DNA-binding</keyword>
<proteinExistence type="inferred from homology"/>
<dbReference type="InterPro" id="IPR036955">
    <property type="entry name" value="AP2/ERF_dom_sf"/>
</dbReference>
<comment type="similarity">
    <text evidence="7">Belongs to the AP2/ERF transcription factor family. ERF subfamily.</text>
</comment>
<dbReference type="AlphaFoldDB" id="A0A6A3B269"/>
<dbReference type="PROSITE" id="PS51032">
    <property type="entry name" value="AP2_ERF"/>
    <property type="match status" value="1"/>
</dbReference>
<evidence type="ECO:0000256" key="6">
    <source>
        <dbReference type="ARBA" id="ARBA00023242"/>
    </source>
</evidence>
<comment type="caution">
    <text evidence="10">The sequence shown here is derived from an EMBL/GenBank/DDBJ whole genome shotgun (WGS) entry which is preliminary data.</text>
</comment>
<feature type="region of interest" description="Disordered" evidence="8">
    <location>
        <begin position="1"/>
        <end position="41"/>
    </location>
</feature>
<evidence type="ECO:0000256" key="3">
    <source>
        <dbReference type="ARBA" id="ARBA00023125"/>
    </source>
</evidence>
<dbReference type="PANTHER" id="PTHR31985">
    <property type="entry name" value="ETHYLENE-RESPONSIVE TRANSCRIPTION FACTOR ERF042-RELATED"/>
    <property type="match status" value="1"/>
</dbReference>
<dbReference type="SMART" id="SM00380">
    <property type="entry name" value="AP2"/>
    <property type="match status" value="1"/>
</dbReference>
<dbReference type="PANTHER" id="PTHR31985:SF263">
    <property type="entry name" value="AP2 DOMAIN CLASS TRANSCRIPTION FACTOR"/>
    <property type="match status" value="1"/>
</dbReference>
<gene>
    <name evidence="10" type="ORF">F3Y22_tig00110332pilonHSYRG01051</name>
</gene>
<evidence type="ECO:0000256" key="5">
    <source>
        <dbReference type="ARBA" id="ARBA00023163"/>
    </source>
</evidence>
<evidence type="ECO:0000256" key="4">
    <source>
        <dbReference type="ARBA" id="ARBA00023159"/>
    </source>
</evidence>
<name>A0A6A3B269_HIBSY</name>
<dbReference type="Proteomes" id="UP000436088">
    <property type="component" value="Unassembled WGS sequence"/>
</dbReference>
<evidence type="ECO:0000256" key="8">
    <source>
        <dbReference type="SAM" id="MobiDB-lite"/>
    </source>
</evidence>